<evidence type="ECO:0000313" key="3">
    <source>
        <dbReference type="Proteomes" id="UP001633002"/>
    </source>
</evidence>
<dbReference type="AlphaFoldDB" id="A0ABD3HEP3"/>
<keyword evidence="3" id="KW-1185">Reference proteome</keyword>
<accession>A0ABD3HEP3</accession>
<evidence type="ECO:0000313" key="2">
    <source>
        <dbReference type="EMBL" id="KAL3689032.1"/>
    </source>
</evidence>
<organism evidence="2 3">
    <name type="scientific">Riccia sorocarpa</name>
    <dbReference type="NCBI Taxonomy" id="122646"/>
    <lineage>
        <taxon>Eukaryota</taxon>
        <taxon>Viridiplantae</taxon>
        <taxon>Streptophyta</taxon>
        <taxon>Embryophyta</taxon>
        <taxon>Marchantiophyta</taxon>
        <taxon>Marchantiopsida</taxon>
        <taxon>Marchantiidae</taxon>
        <taxon>Marchantiales</taxon>
        <taxon>Ricciaceae</taxon>
        <taxon>Riccia</taxon>
    </lineage>
</organism>
<dbReference type="Proteomes" id="UP001633002">
    <property type="component" value="Unassembled WGS sequence"/>
</dbReference>
<feature type="compositionally biased region" description="Basic and acidic residues" evidence="1">
    <location>
        <begin position="84"/>
        <end position="93"/>
    </location>
</feature>
<evidence type="ECO:0008006" key="4">
    <source>
        <dbReference type="Google" id="ProtNLM"/>
    </source>
</evidence>
<reference evidence="2 3" key="1">
    <citation type="submission" date="2024-09" db="EMBL/GenBank/DDBJ databases">
        <title>Chromosome-scale assembly of Riccia sorocarpa.</title>
        <authorList>
            <person name="Paukszto L."/>
        </authorList>
    </citation>
    <scope>NUCLEOTIDE SEQUENCE [LARGE SCALE GENOMIC DNA]</scope>
    <source>
        <strain evidence="2">LP-2024</strain>
        <tissue evidence="2">Aerial parts of the thallus</tissue>
    </source>
</reference>
<dbReference type="EMBL" id="JBJQOH010000004">
    <property type="protein sequence ID" value="KAL3689032.1"/>
    <property type="molecule type" value="Genomic_DNA"/>
</dbReference>
<comment type="caution">
    <text evidence="2">The sequence shown here is derived from an EMBL/GenBank/DDBJ whole genome shotgun (WGS) entry which is preliminary data.</text>
</comment>
<feature type="region of interest" description="Disordered" evidence="1">
    <location>
        <begin position="73"/>
        <end position="93"/>
    </location>
</feature>
<protein>
    <recommendedName>
        <fullName evidence="4">Transposase-associated domain-containing protein</fullName>
    </recommendedName>
</protein>
<gene>
    <name evidence="2" type="ORF">R1sor_015341</name>
</gene>
<name>A0ABD3HEP3_9MARC</name>
<sequence>MKLLRRELDQAISGKQTRMRCPCNHCKCCRHVALRNVSKHLYQNGRFYLTRVWRNRDSDDWDSSDSKWVEWGDGGYVEGTGPKGDCENNTPEREQQEEHIAKHEELRHEPAIYMDEGIDVHGMIAEAFQAINSLRATVDERDQPEEIDYHEVDPLFETRMDLNVAEEAQVDIEPDSSEVEALKEACAPLFNDARISKLSFVIILLNIFATHGCPNIALDELLSFLQQNVLPTPNLCPQSQSQAKGIRMYKCREIADLLTWSARHKSSDG</sequence>
<feature type="compositionally biased region" description="Gly residues" evidence="1">
    <location>
        <begin position="73"/>
        <end position="82"/>
    </location>
</feature>
<evidence type="ECO:0000256" key="1">
    <source>
        <dbReference type="SAM" id="MobiDB-lite"/>
    </source>
</evidence>
<proteinExistence type="predicted"/>